<sequence length="269" mass="28773">MFTDEFFGNDDQRAVLRRGRSMAALLGSDKRYSYYGRTVGLPEPEDGDIDQLAALAKVQGNAAYGAVPLNQIDAIKTALQSRGLVPMHYDKWQGARSAIEAARLVVATLSLPEDVKMLRLDASTPGHIMASLAEMALGCGVLPPCGEVLRGLYRPAVCLVALDIASKVISCAASSAYAHEEHVRHGEQAWWGMLATDPARRGQRLSLILGANALLEMETRFGFGDFMTGVEPGNAPSEAVCTRMGLSRADVAIIGCADPHALASGRMTK</sequence>
<dbReference type="RefSeq" id="WP_092643943.1">
    <property type="nucleotide sequence ID" value="NZ_FNPX01000004.1"/>
</dbReference>
<name>A0A1H3NNM8_9RHOB</name>
<protein>
    <submittedName>
        <fullName evidence="1">Uncharacterized protein</fullName>
    </submittedName>
</protein>
<proteinExistence type="predicted"/>
<dbReference type="AlphaFoldDB" id="A0A1H3NNM8"/>
<dbReference type="Gene3D" id="3.40.630.30">
    <property type="match status" value="1"/>
</dbReference>
<evidence type="ECO:0000313" key="1">
    <source>
        <dbReference type="EMBL" id="SDY90363.1"/>
    </source>
</evidence>
<organism evidence="1 2">
    <name type="scientific">Jannaschia faecimaris</name>
    <dbReference type="NCBI Taxonomy" id="1244108"/>
    <lineage>
        <taxon>Bacteria</taxon>
        <taxon>Pseudomonadati</taxon>
        <taxon>Pseudomonadota</taxon>
        <taxon>Alphaproteobacteria</taxon>
        <taxon>Rhodobacterales</taxon>
        <taxon>Roseobacteraceae</taxon>
        <taxon>Jannaschia</taxon>
    </lineage>
</organism>
<dbReference type="Proteomes" id="UP000198914">
    <property type="component" value="Unassembled WGS sequence"/>
</dbReference>
<accession>A0A1H3NNM8</accession>
<reference evidence="2" key="1">
    <citation type="submission" date="2016-10" db="EMBL/GenBank/DDBJ databases">
        <authorList>
            <person name="Varghese N."/>
            <person name="Submissions S."/>
        </authorList>
    </citation>
    <scope>NUCLEOTIDE SEQUENCE [LARGE SCALE GENOMIC DNA]</scope>
    <source>
        <strain evidence="2">DSM 100420</strain>
    </source>
</reference>
<dbReference type="OrthoDB" id="7836873at2"/>
<gene>
    <name evidence="1" type="ORF">SAMN05444004_10446</name>
</gene>
<evidence type="ECO:0000313" key="2">
    <source>
        <dbReference type="Proteomes" id="UP000198914"/>
    </source>
</evidence>
<dbReference type="EMBL" id="FNPX01000004">
    <property type="protein sequence ID" value="SDY90363.1"/>
    <property type="molecule type" value="Genomic_DNA"/>
</dbReference>
<dbReference type="SUPFAM" id="SSF55729">
    <property type="entry name" value="Acyl-CoA N-acyltransferases (Nat)"/>
    <property type="match status" value="1"/>
</dbReference>
<keyword evidence="2" id="KW-1185">Reference proteome</keyword>
<dbReference type="InterPro" id="IPR016181">
    <property type="entry name" value="Acyl_CoA_acyltransferase"/>
</dbReference>